<protein>
    <submittedName>
        <fullName evidence="1">Uncharacterized protein</fullName>
    </submittedName>
</protein>
<evidence type="ECO:0000313" key="1">
    <source>
        <dbReference type="EMBL" id="CUN17510.1"/>
    </source>
</evidence>
<accession>A0A173USW6</accession>
<proteinExistence type="predicted"/>
<evidence type="ECO:0000313" key="2">
    <source>
        <dbReference type="Proteomes" id="UP000095553"/>
    </source>
</evidence>
<reference evidence="1 2" key="1">
    <citation type="submission" date="2015-09" db="EMBL/GenBank/DDBJ databases">
        <authorList>
            <consortium name="Pathogen Informatics"/>
        </authorList>
    </citation>
    <scope>NUCLEOTIDE SEQUENCE [LARGE SCALE GENOMIC DNA]</scope>
    <source>
        <strain evidence="1 2">2789STDY5834959</strain>
    </source>
</reference>
<dbReference type="Proteomes" id="UP000095553">
    <property type="component" value="Unassembled WGS sequence"/>
</dbReference>
<gene>
    <name evidence="1" type="ORF">ERS852571_02988</name>
</gene>
<dbReference type="AlphaFoldDB" id="A0A173USW6"/>
<sequence length="246" mass="29355">MCMLFLFMIYYKCIFIRFHEDKYSMDFFKKKNIKKLKIINNKTINIIYAVLLFIKMNLTDEKSVFFMPFFKNKGGNKMEKEILKLLGEKDGEFFEGDVSGDTIILYSRIEKLFLKLQETIQKNVYELSDTTKKLIQNDAKIATNLYVIAAELIRWYSTKISDVANEKVVIDTAKWLRLSNRHFFDEYCDDKSLGSIFLQYVEKSDRNGQKKFVLYFFHILHYCPPNGFNEYMLNQNIGTNWYCKEK</sequence>
<name>A0A173USW6_ANAHA</name>
<dbReference type="EMBL" id="CYXY01000027">
    <property type="protein sequence ID" value="CUN17510.1"/>
    <property type="molecule type" value="Genomic_DNA"/>
</dbReference>
<organism evidence="1 2">
    <name type="scientific">Anaerostipes hadrus</name>
    <dbReference type="NCBI Taxonomy" id="649756"/>
    <lineage>
        <taxon>Bacteria</taxon>
        <taxon>Bacillati</taxon>
        <taxon>Bacillota</taxon>
        <taxon>Clostridia</taxon>
        <taxon>Lachnospirales</taxon>
        <taxon>Lachnospiraceae</taxon>
        <taxon>Anaerostipes</taxon>
    </lineage>
</organism>